<protein>
    <recommendedName>
        <fullName evidence="3">DUF1963 domain-containing protein</fullName>
    </recommendedName>
</protein>
<name>A0ABV8J771_9ACTN</name>
<proteinExistence type="predicted"/>
<organism evidence="1 2">
    <name type="scientific">Actinoplanes subglobosus</name>
    <dbReference type="NCBI Taxonomy" id="1547892"/>
    <lineage>
        <taxon>Bacteria</taxon>
        <taxon>Bacillati</taxon>
        <taxon>Actinomycetota</taxon>
        <taxon>Actinomycetes</taxon>
        <taxon>Micromonosporales</taxon>
        <taxon>Micromonosporaceae</taxon>
        <taxon>Actinoplanes</taxon>
    </lineage>
</organism>
<comment type="caution">
    <text evidence="1">The sequence shown here is derived from an EMBL/GenBank/DDBJ whole genome shotgun (WGS) entry which is preliminary data.</text>
</comment>
<evidence type="ECO:0000313" key="1">
    <source>
        <dbReference type="EMBL" id="MFC4071351.1"/>
    </source>
</evidence>
<dbReference type="Proteomes" id="UP001595867">
    <property type="component" value="Unassembled WGS sequence"/>
</dbReference>
<accession>A0ABV8J771</accession>
<keyword evidence="2" id="KW-1185">Reference proteome</keyword>
<evidence type="ECO:0000313" key="2">
    <source>
        <dbReference type="Proteomes" id="UP001595867"/>
    </source>
</evidence>
<reference evidence="2" key="1">
    <citation type="journal article" date="2019" name="Int. J. Syst. Evol. Microbiol.">
        <title>The Global Catalogue of Microorganisms (GCM) 10K type strain sequencing project: providing services to taxonomists for standard genome sequencing and annotation.</title>
        <authorList>
            <consortium name="The Broad Institute Genomics Platform"/>
            <consortium name="The Broad Institute Genome Sequencing Center for Infectious Disease"/>
            <person name="Wu L."/>
            <person name="Ma J."/>
        </authorList>
    </citation>
    <scope>NUCLEOTIDE SEQUENCE [LARGE SCALE GENOMIC DNA]</scope>
    <source>
        <strain evidence="2">TBRC 5832</strain>
    </source>
</reference>
<dbReference type="EMBL" id="JBHSBL010000028">
    <property type="protein sequence ID" value="MFC4071351.1"/>
    <property type="molecule type" value="Genomic_DNA"/>
</dbReference>
<dbReference type="RefSeq" id="WP_378072222.1">
    <property type="nucleotide sequence ID" value="NZ_JBHSBL010000028.1"/>
</dbReference>
<sequence>MAYLFIADDPDGVGLTMEPEEGDNLLLVQPGGRLPAFSRGLPQRTGPSLWRRGERWTDRVPVELRVRATEHVDEDCYSWAGGRPRGWQSDFVEMLDERWRFFFQIDGAEGVGGDAYALNFGGGTGYAFLSSDEREGRFFWDCV</sequence>
<gene>
    <name evidence="1" type="ORF">ACFO0C_41000</name>
</gene>
<evidence type="ECO:0008006" key="3">
    <source>
        <dbReference type="Google" id="ProtNLM"/>
    </source>
</evidence>